<dbReference type="InterPro" id="IPR001279">
    <property type="entry name" value="Metallo-B-lactamas"/>
</dbReference>
<dbReference type="RefSeq" id="WP_118875317.1">
    <property type="nucleotide sequence ID" value="NZ_QWEI01000002.1"/>
</dbReference>
<dbReference type="Proteomes" id="UP000265692">
    <property type="component" value="Unassembled WGS sequence"/>
</dbReference>
<dbReference type="Pfam" id="PF00753">
    <property type="entry name" value="Lactamase_B"/>
    <property type="match status" value="1"/>
</dbReference>
<name>A0A396SAX5_9BACL</name>
<dbReference type="OrthoDB" id="1491389at2"/>
<gene>
    <name evidence="2" type="ORF">D1B33_05180</name>
</gene>
<evidence type="ECO:0000313" key="3">
    <source>
        <dbReference type="Proteomes" id="UP000265692"/>
    </source>
</evidence>
<dbReference type="AlphaFoldDB" id="A0A396SAX5"/>
<feature type="domain" description="Metallo-beta-lactamase" evidence="1">
    <location>
        <begin position="18"/>
        <end position="205"/>
    </location>
</feature>
<proteinExistence type="predicted"/>
<evidence type="ECO:0000313" key="2">
    <source>
        <dbReference type="EMBL" id="RHW38282.1"/>
    </source>
</evidence>
<protein>
    <submittedName>
        <fullName evidence="2">MBL fold metallo-hydrolase</fullName>
    </submittedName>
</protein>
<dbReference type="GO" id="GO:0016787">
    <property type="term" value="F:hydrolase activity"/>
    <property type="evidence" value="ECO:0007669"/>
    <property type="project" value="UniProtKB-KW"/>
</dbReference>
<keyword evidence="2" id="KW-0378">Hydrolase</keyword>
<evidence type="ECO:0000259" key="1">
    <source>
        <dbReference type="SMART" id="SM00849"/>
    </source>
</evidence>
<keyword evidence="3" id="KW-1185">Reference proteome</keyword>
<dbReference type="EMBL" id="QWEI01000002">
    <property type="protein sequence ID" value="RHW38282.1"/>
    <property type="molecule type" value="Genomic_DNA"/>
</dbReference>
<dbReference type="InterPro" id="IPR036866">
    <property type="entry name" value="RibonucZ/Hydroxyglut_hydro"/>
</dbReference>
<dbReference type="Gene3D" id="3.60.15.10">
    <property type="entry name" value="Ribonuclease Z/Hydroxyacylglutathione hydrolase-like"/>
    <property type="match status" value="1"/>
</dbReference>
<dbReference type="SUPFAM" id="SSF56281">
    <property type="entry name" value="Metallo-hydrolase/oxidoreductase"/>
    <property type="match status" value="1"/>
</dbReference>
<organism evidence="2 3">
    <name type="scientific">Ureibacillus yapensis</name>
    <dbReference type="NCBI Taxonomy" id="2304605"/>
    <lineage>
        <taxon>Bacteria</taxon>
        <taxon>Bacillati</taxon>
        <taxon>Bacillota</taxon>
        <taxon>Bacilli</taxon>
        <taxon>Bacillales</taxon>
        <taxon>Caryophanaceae</taxon>
        <taxon>Ureibacillus</taxon>
    </lineage>
</organism>
<dbReference type="SMART" id="SM00849">
    <property type="entry name" value="Lactamase_B"/>
    <property type="match status" value="1"/>
</dbReference>
<accession>A0A396SAX5</accession>
<sequence length="279" mass="32507">MIKYQTDNMTIFQSVLYKTTSLVIRTEDCILIVDPNLLPNEVAEIRQHVDRFRGTQPLYLIFTHSDWDHIVGYGAFQDAKVIASEAFHLKEDKENLLDLIHEFDNQYYIDRDYPITFPIVDIAVKEDGQVLELGNTKLTFYKAEGHTNDGIFTIVEPLGIWIAGDYFSDVEFPFVYDSSEKYEKTLSKSDHIFNHHTVNYLVPGHGTATNLREEMIFRKVLSYRYIQELRNAIKDNVDHRFLIQGYKYKADQIKSHEENAALVKKELEIVTKQELEGLC</sequence>
<reference evidence="2 3" key="1">
    <citation type="submission" date="2018-08" db="EMBL/GenBank/DDBJ databases">
        <title>Lysinibacillus sp. YLB-03 draft genome sequence.</title>
        <authorList>
            <person name="Yu L."/>
        </authorList>
    </citation>
    <scope>NUCLEOTIDE SEQUENCE [LARGE SCALE GENOMIC DNA]</scope>
    <source>
        <strain evidence="2 3">YLB-03</strain>
    </source>
</reference>
<comment type="caution">
    <text evidence="2">The sequence shown here is derived from an EMBL/GenBank/DDBJ whole genome shotgun (WGS) entry which is preliminary data.</text>
</comment>